<name>Q1GWD9_SPHAL</name>
<dbReference type="SMART" id="SM00421">
    <property type="entry name" value="HTH_LUXR"/>
    <property type="match status" value="1"/>
</dbReference>
<dbReference type="PROSITE" id="PS50943">
    <property type="entry name" value="HTH_CROC1"/>
    <property type="match status" value="1"/>
</dbReference>
<dbReference type="PANTHER" id="PTHR35010:SF4">
    <property type="entry name" value="BLL5781 PROTEIN"/>
    <property type="match status" value="1"/>
</dbReference>
<proteinExistence type="predicted"/>
<evidence type="ECO:0000313" key="6">
    <source>
        <dbReference type="Proteomes" id="UP000006578"/>
    </source>
</evidence>
<evidence type="ECO:0000256" key="2">
    <source>
        <dbReference type="ARBA" id="ARBA00023125"/>
    </source>
</evidence>
<dbReference type="AlphaFoldDB" id="Q1GWD9"/>
<dbReference type="EMBL" id="CP000356">
    <property type="protein sequence ID" value="ABF52033.1"/>
    <property type="molecule type" value="Genomic_DNA"/>
</dbReference>
<evidence type="ECO:0000256" key="1">
    <source>
        <dbReference type="ARBA" id="ARBA00023015"/>
    </source>
</evidence>
<accession>Q1GWD9</accession>
<dbReference type="STRING" id="317655.Sala_0310"/>
<sequence length="345" mass="36309">MMKCSAMASSLSLAADRPCPTGFPALLRQHRKRDGRSQMNLALDMGISPRHLGFLEKGRARPSADMVARIADALALTPAQRNAMLLAAGFAPKIAPASAAATAAEAASLALGAFETAVAIAGASSAAAAVDIAARFLSALGIAHFMTGTLRRGIHGWEVGRDADGRPAIGWLRHNEANGYRNHDYLIRATAAASAGFFWSDIPRAMLSPLQRRILDEARDFQIADGFVMPVQMGDGSVRALSSWAGPIDTDLATRTAVGLVSTALLDQLARLAAPTLPVNDPVRLDPADRDMLAFFAAGYSIVGIGQRLALAEKEVERRLRGVAVLMGCSTPAMAACRATALNLI</sequence>
<feature type="domain" description="HTH cro/C1-type" evidence="4">
    <location>
        <begin position="27"/>
        <end position="81"/>
    </location>
</feature>
<dbReference type="PANTHER" id="PTHR35010">
    <property type="entry name" value="BLL4672 PROTEIN-RELATED"/>
    <property type="match status" value="1"/>
</dbReference>
<gene>
    <name evidence="5" type="ordered locus">Sala_0310</name>
</gene>
<keyword evidence="6" id="KW-1185">Reference proteome</keyword>
<dbReference type="InterPro" id="IPR000792">
    <property type="entry name" value="Tscrpt_reg_LuxR_C"/>
</dbReference>
<evidence type="ECO:0000256" key="3">
    <source>
        <dbReference type="ARBA" id="ARBA00023163"/>
    </source>
</evidence>
<dbReference type="SUPFAM" id="SSF47413">
    <property type="entry name" value="lambda repressor-like DNA-binding domains"/>
    <property type="match status" value="1"/>
</dbReference>
<dbReference type="GO" id="GO:0003677">
    <property type="term" value="F:DNA binding"/>
    <property type="evidence" value="ECO:0007669"/>
    <property type="project" value="UniProtKB-KW"/>
</dbReference>
<dbReference type="InterPro" id="IPR001387">
    <property type="entry name" value="Cro/C1-type_HTH"/>
</dbReference>
<dbReference type="KEGG" id="sal:Sala_0310"/>
<dbReference type="SUPFAM" id="SSF75516">
    <property type="entry name" value="Pheromone-binding domain of LuxR-like quorum-sensing transcription factors"/>
    <property type="match status" value="1"/>
</dbReference>
<evidence type="ECO:0000259" key="4">
    <source>
        <dbReference type="PROSITE" id="PS50943"/>
    </source>
</evidence>
<dbReference type="InterPro" id="IPR010982">
    <property type="entry name" value="Lambda_DNA-bd_dom_sf"/>
</dbReference>
<keyword evidence="2" id="KW-0238">DNA-binding</keyword>
<dbReference type="SMART" id="SM00530">
    <property type="entry name" value="HTH_XRE"/>
    <property type="match status" value="1"/>
</dbReference>
<dbReference type="CDD" id="cd00093">
    <property type="entry name" value="HTH_XRE"/>
    <property type="match status" value="1"/>
</dbReference>
<reference evidence="5 6" key="1">
    <citation type="journal article" date="2009" name="Proc. Natl. Acad. Sci. U.S.A.">
        <title>The genomic basis of trophic strategy in marine bacteria.</title>
        <authorList>
            <person name="Lauro F.M."/>
            <person name="McDougald D."/>
            <person name="Thomas T."/>
            <person name="Williams T.J."/>
            <person name="Egan S."/>
            <person name="Rice S."/>
            <person name="DeMaere M.Z."/>
            <person name="Ting L."/>
            <person name="Ertan H."/>
            <person name="Johnson J."/>
            <person name="Ferriera S."/>
            <person name="Lapidus A."/>
            <person name="Anderson I."/>
            <person name="Kyrpides N."/>
            <person name="Munk A.C."/>
            <person name="Detter C."/>
            <person name="Han C.S."/>
            <person name="Brown M.V."/>
            <person name="Robb F.T."/>
            <person name="Kjelleberg S."/>
            <person name="Cavicchioli R."/>
        </authorList>
    </citation>
    <scope>NUCLEOTIDE SEQUENCE [LARGE SCALE GENOMIC DNA]</scope>
    <source>
        <strain evidence="6">DSM 13593 / LMG 18877 / RB2256</strain>
    </source>
</reference>
<keyword evidence="3" id="KW-0804">Transcription</keyword>
<dbReference type="InterPro" id="IPR036693">
    <property type="entry name" value="TF_LuxR_autoind-bd_dom_sf"/>
</dbReference>
<dbReference type="HOGENOM" id="CLU_803869_0_0_5"/>
<keyword evidence="1" id="KW-0805">Transcription regulation</keyword>
<evidence type="ECO:0000313" key="5">
    <source>
        <dbReference type="EMBL" id="ABF52033.1"/>
    </source>
</evidence>
<dbReference type="OrthoDB" id="3170288at2"/>
<dbReference type="eggNOG" id="COG1476">
    <property type="taxonomic scope" value="Bacteria"/>
</dbReference>
<dbReference type="GO" id="GO:0006355">
    <property type="term" value="P:regulation of DNA-templated transcription"/>
    <property type="evidence" value="ECO:0007669"/>
    <property type="project" value="InterPro"/>
</dbReference>
<protein>
    <submittedName>
        <fullName evidence="5">Transcriptional regulator, XRE family</fullName>
    </submittedName>
</protein>
<dbReference type="Pfam" id="PF03472">
    <property type="entry name" value="Autoind_bind"/>
    <property type="match status" value="1"/>
</dbReference>
<dbReference type="Gene3D" id="1.10.260.40">
    <property type="entry name" value="lambda repressor-like DNA-binding domains"/>
    <property type="match status" value="1"/>
</dbReference>
<dbReference type="InterPro" id="IPR005143">
    <property type="entry name" value="TF_LuxR_autoind-bd_dom"/>
</dbReference>
<dbReference type="Proteomes" id="UP000006578">
    <property type="component" value="Chromosome"/>
</dbReference>
<dbReference type="Gene3D" id="3.30.450.80">
    <property type="entry name" value="Transcription factor LuxR-like, autoinducer-binding domain"/>
    <property type="match status" value="1"/>
</dbReference>
<organism evidence="5 6">
    <name type="scientific">Sphingopyxis alaskensis (strain DSM 13593 / LMG 18877 / RB2256)</name>
    <name type="common">Sphingomonas alaskensis</name>
    <dbReference type="NCBI Taxonomy" id="317655"/>
    <lineage>
        <taxon>Bacteria</taxon>
        <taxon>Pseudomonadati</taxon>
        <taxon>Pseudomonadota</taxon>
        <taxon>Alphaproteobacteria</taxon>
        <taxon>Sphingomonadales</taxon>
        <taxon>Sphingomonadaceae</taxon>
        <taxon>Sphingopyxis</taxon>
    </lineage>
</organism>
<dbReference type="Pfam" id="PF13560">
    <property type="entry name" value="HTH_31"/>
    <property type="match status" value="1"/>
</dbReference>